<dbReference type="FunFam" id="3.40.47.10:FF:000010">
    <property type="entry name" value="Acetyl-CoA acetyltransferase (Thiolase)"/>
    <property type="match status" value="1"/>
</dbReference>
<dbReference type="CDD" id="cd00751">
    <property type="entry name" value="thiolase"/>
    <property type="match status" value="1"/>
</dbReference>
<dbReference type="PANTHER" id="PTHR18919">
    <property type="entry name" value="ACETYL-COA C-ACYLTRANSFERASE"/>
    <property type="match status" value="1"/>
</dbReference>
<evidence type="ECO:0000256" key="5">
    <source>
        <dbReference type="ARBA" id="ARBA00030755"/>
    </source>
</evidence>
<dbReference type="PROSITE" id="PS00737">
    <property type="entry name" value="THIOLASE_2"/>
    <property type="match status" value="1"/>
</dbReference>
<dbReference type="InterPro" id="IPR020613">
    <property type="entry name" value="Thiolase_CS"/>
</dbReference>
<dbReference type="InterPro" id="IPR020617">
    <property type="entry name" value="Thiolase_C"/>
</dbReference>
<dbReference type="Proteomes" id="UP000004738">
    <property type="component" value="Unassembled WGS sequence"/>
</dbReference>
<feature type="domain" description="Thiolase N-terminal" evidence="8">
    <location>
        <begin position="22"/>
        <end position="283"/>
    </location>
</feature>
<evidence type="ECO:0000256" key="6">
    <source>
        <dbReference type="PIRSR" id="PIRSR000429-1"/>
    </source>
</evidence>
<evidence type="ECO:0000256" key="2">
    <source>
        <dbReference type="ARBA" id="ARBA00012705"/>
    </source>
</evidence>
<dbReference type="Gene3D" id="3.40.47.10">
    <property type="match status" value="2"/>
</dbReference>
<evidence type="ECO:0000259" key="8">
    <source>
        <dbReference type="Pfam" id="PF00108"/>
    </source>
</evidence>
<evidence type="ECO:0000256" key="3">
    <source>
        <dbReference type="ARBA" id="ARBA00022679"/>
    </source>
</evidence>
<evidence type="ECO:0000256" key="4">
    <source>
        <dbReference type="ARBA" id="ARBA00023315"/>
    </source>
</evidence>
<dbReference type="EMBL" id="AMCK01000009">
    <property type="protein sequence ID" value="EKB45173.1"/>
    <property type="molecule type" value="Genomic_DNA"/>
</dbReference>
<proteinExistence type="inferred from homology"/>
<reference evidence="10 11" key="1">
    <citation type="journal article" date="2012" name="J. Bacteriol.">
        <title>Draft Genome Sequence of Bacillus isronensis Strain B3W22, Isolated from the Upper Atmosphere.</title>
        <authorList>
            <person name="Shivaji S."/>
            <person name="Ara S."/>
            <person name="Singh S.K."/>
            <person name="Bandi S."/>
            <person name="Singh A."/>
            <person name="Pinnaka A.K."/>
        </authorList>
    </citation>
    <scope>NUCLEOTIDE SEQUENCE [LARGE SCALE GENOMIC DNA]</scope>
    <source>
        <strain evidence="10 11">B3W22</strain>
    </source>
</reference>
<dbReference type="GO" id="GO:0003985">
    <property type="term" value="F:acetyl-CoA C-acetyltransferase activity"/>
    <property type="evidence" value="ECO:0007669"/>
    <property type="project" value="UniProtKB-EC"/>
</dbReference>
<dbReference type="InterPro" id="IPR020616">
    <property type="entry name" value="Thiolase_N"/>
</dbReference>
<evidence type="ECO:0000259" key="9">
    <source>
        <dbReference type="Pfam" id="PF02803"/>
    </source>
</evidence>
<keyword evidence="3 7" id="KW-0808">Transferase</keyword>
<dbReference type="PROSITE" id="PS00099">
    <property type="entry name" value="THIOLASE_3"/>
    <property type="match status" value="1"/>
</dbReference>
<evidence type="ECO:0000313" key="11">
    <source>
        <dbReference type="Proteomes" id="UP000004738"/>
    </source>
</evidence>
<dbReference type="EC" id="2.3.1.9" evidence="2"/>
<dbReference type="InterPro" id="IPR002155">
    <property type="entry name" value="Thiolase"/>
</dbReference>
<dbReference type="InterPro" id="IPR016039">
    <property type="entry name" value="Thiolase-like"/>
</dbReference>
<accession>K1L3G7</accession>
<dbReference type="PATRIC" id="fig|1224748.3.peg.2031"/>
<dbReference type="Pfam" id="PF02803">
    <property type="entry name" value="Thiolase_C"/>
    <property type="match status" value="1"/>
</dbReference>
<sequence>MDVNLAKVFINTIKGELAMSNIVIIDSVRTAIGKLGGSLKDVEADYLGGTVLNEITRRTNIDAQLIDEIILGQGKQSTDTPNLARVASLRAQLPIEISGYTVHRQCGSGLQAINNAALQIGGGLADFIIAGGVESMSTAPYYIRNGRYGYGAGNGQILDPNTESQPRSQPIDQYGSFTMGETAENLAVKYSISREEQDEFAYRSQQLAHDAINKGIFKSEIVPYEIKQRKSTITFDTDEHPRLSSVEDLAKLKAVFKKDGTVTAGNSSGRNDGASALLIASEEAAQKHGFKPKARIIAQAAAGVSPEIMGIGPVPATQKALKQAGLTLQDVGIIELNEAFAAQSLAVIKEWGIPVDRINVNGGAIAFGHPIGATGAILMTKLLHEMERRGERYGLVTLCIAGGLGISTIVENLQV</sequence>
<keyword evidence="11" id="KW-1185">Reference proteome</keyword>
<protein>
    <recommendedName>
        <fullName evidence="2">acetyl-CoA C-acetyltransferase</fullName>
        <ecNumber evidence="2">2.3.1.9</ecNumber>
    </recommendedName>
    <alternativeName>
        <fullName evidence="5">Acetoacetyl-CoA thiolase</fullName>
    </alternativeName>
</protein>
<name>K1L3G7_9BACL</name>
<evidence type="ECO:0000256" key="1">
    <source>
        <dbReference type="ARBA" id="ARBA00010982"/>
    </source>
</evidence>
<organism evidence="10 11">
    <name type="scientific">Solibacillus isronensis B3W22</name>
    <dbReference type="NCBI Taxonomy" id="1224748"/>
    <lineage>
        <taxon>Bacteria</taxon>
        <taxon>Bacillati</taxon>
        <taxon>Bacillota</taxon>
        <taxon>Bacilli</taxon>
        <taxon>Bacillales</taxon>
        <taxon>Caryophanaceae</taxon>
        <taxon>Solibacillus</taxon>
    </lineage>
</organism>
<comment type="caution">
    <text evidence="10">The sequence shown here is derived from an EMBL/GenBank/DDBJ whole genome shotgun (WGS) entry which is preliminary data.</text>
</comment>
<comment type="similarity">
    <text evidence="1 7">Belongs to the thiolase-like superfamily. Thiolase family.</text>
</comment>
<dbReference type="AlphaFoldDB" id="K1L3G7"/>
<gene>
    <name evidence="10" type="primary">thlA_6</name>
    <name evidence="10" type="ORF">B857_02052</name>
</gene>
<dbReference type="SUPFAM" id="SSF53901">
    <property type="entry name" value="Thiolase-like"/>
    <property type="match status" value="2"/>
</dbReference>
<dbReference type="PIRSF" id="PIRSF000429">
    <property type="entry name" value="Ac-CoA_Ac_transf"/>
    <property type="match status" value="1"/>
</dbReference>
<evidence type="ECO:0000313" key="10">
    <source>
        <dbReference type="EMBL" id="EKB45173.1"/>
    </source>
</evidence>
<feature type="active site" description="Proton acceptor" evidence="6">
    <location>
        <position position="399"/>
    </location>
</feature>
<evidence type="ECO:0000256" key="7">
    <source>
        <dbReference type="RuleBase" id="RU003557"/>
    </source>
</evidence>
<feature type="active site" description="Acyl-thioester intermediate" evidence="6">
    <location>
        <position position="106"/>
    </location>
</feature>
<feature type="domain" description="Thiolase C-terminal" evidence="9">
    <location>
        <begin position="291"/>
        <end position="411"/>
    </location>
</feature>
<feature type="active site" description="Proton acceptor" evidence="6">
    <location>
        <position position="369"/>
    </location>
</feature>
<dbReference type="Pfam" id="PF00108">
    <property type="entry name" value="Thiolase_N"/>
    <property type="match status" value="1"/>
</dbReference>
<dbReference type="InterPro" id="IPR020610">
    <property type="entry name" value="Thiolase_AS"/>
</dbReference>
<keyword evidence="4 7" id="KW-0012">Acyltransferase</keyword>
<dbReference type="NCBIfam" id="TIGR01930">
    <property type="entry name" value="AcCoA-C-Actrans"/>
    <property type="match status" value="1"/>
</dbReference>
<dbReference type="PANTHER" id="PTHR18919:SF107">
    <property type="entry name" value="ACETYL-COA ACETYLTRANSFERASE, CYTOSOLIC"/>
    <property type="match status" value="1"/>
</dbReference>